<dbReference type="PROSITE" id="PS00028">
    <property type="entry name" value="ZINC_FINGER_C2H2_1"/>
    <property type="match status" value="2"/>
</dbReference>
<keyword evidence="4" id="KW-0862">Zinc</keyword>
<reference evidence="9 10" key="1">
    <citation type="journal article" date="2010" name="Nature">
        <title>Perigord black truffle genome uncovers evolutionary origins and mechanisms of symbiosis.</title>
        <authorList>
            <person name="Martin F."/>
            <person name="Kohler A."/>
            <person name="Murat C."/>
            <person name="Balestrini R."/>
            <person name="Coutinho P.M."/>
            <person name="Jaillon O."/>
            <person name="Montanini B."/>
            <person name="Morin E."/>
            <person name="Noel B."/>
            <person name="Percudani R."/>
            <person name="Porcel B."/>
            <person name="Rubini A."/>
            <person name="Amicucci A."/>
            <person name="Amselem J."/>
            <person name="Anthouard V."/>
            <person name="Arcioni S."/>
            <person name="Artiguenave F."/>
            <person name="Aury J.M."/>
            <person name="Ballario P."/>
            <person name="Bolchi A."/>
            <person name="Brenna A."/>
            <person name="Brun A."/>
            <person name="Buee M."/>
            <person name="Cantarel B."/>
            <person name="Chevalier G."/>
            <person name="Couloux A."/>
            <person name="Da Silva C."/>
            <person name="Denoeud F."/>
            <person name="Duplessis S."/>
            <person name="Ghignone S."/>
            <person name="Hilselberger B."/>
            <person name="Iotti M."/>
            <person name="Marcais B."/>
            <person name="Mello A."/>
            <person name="Miranda M."/>
            <person name="Pacioni G."/>
            <person name="Quesneville H."/>
            <person name="Riccioni C."/>
            <person name="Ruotolo R."/>
            <person name="Splivallo R."/>
            <person name="Stocchi V."/>
            <person name="Tisserant E."/>
            <person name="Viscomi A.R."/>
            <person name="Zambonelli A."/>
            <person name="Zampieri E."/>
            <person name="Henrissat B."/>
            <person name="Lebrun M.H."/>
            <person name="Paolocci F."/>
            <person name="Bonfante P."/>
            <person name="Ottonello S."/>
            <person name="Wincker P."/>
        </authorList>
    </citation>
    <scope>NUCLEOTIDE SEQUENCE [LARGE SCALE GENOMIC DNA]</scope>
    <source>
        <strain evidence="9 10">Mel28</strain>
    </source>
</reference>
<keyword evidence="3 6" id="KW-0863">Zinc-finger</keyword>
<dbReference type="PANTHER" id="PTHR14003:SF19">
    <property type="entry name" value="YY2 TRANSCRIPTION FACTOR"/>
    <property type="match status" value="1"/>
</dbReference>
<evidence type="ECO:0000313" key="9">
    <source>
        <dbReference type="EMBL" id="CAZ85621.1"/>
    </source>
</evidence>
<proteinExistence type="predicted"/>
<protein>
    <recommendedName>
        <fullName evidence="5">C2H2 type master regulator of conidiophore development brlA</fullName>
    </recommendedName>
</protein>
<dbReference type="Pfam" id="PF00096">
    <property type="entry name" value="zf-C2H2"/>
    <property type="match status" value="1"/>
</dbReference>
<feature type="region of interest" description="Disordered" evidence="7">
    <location>
        <begin position="332"/>
        <end position="426"/>
    </location>
</feature>
<dbReference type="Proteomes" id="UP000006911">
    <property type="component" value="Unassembled WGS sequence"/>
</dbReference>
<evidence type="ECO:0000256" key="7">
    <source>
        <dbReference type="SAM" id="MobiDB-lite"/>
    </source>
</evidence>
<gene>
    <name evidence="9" type="ORF">GSTUM_00010559001</name>
</gene>
<evidence type="ECO:0000256" key="3">
    <source>
        <dbReference type="ARBA" id="ARBA00022771"/>
    </source>
</evidence>
<feature type="compositionally biased region" description="Low complexity" evidence="7">
    <location>
        <begin position="227"/>
        <end position="254"/>
    </location>
</feature>
<feature type="domain" description="C2H2-type" evidence="8">
    <location>
        <begin position="286"/>
        <end position="313"/>
    </location>
</feature>
<evidence type="ECO:0000256" key="2">
    <source>
        <dbReference type="ARBA" id="ARBA00022737"/>
    </source>
</evidence>
<feature type="domain" description="C2H2-type" evidence="8">
    <location>
        <begin position="314"/>
        <end position="343"/>
    </location>
</feature>
<dbReference type="SMART" id="SM00355">
    <property type="entry name" value="ZnF_C2H2"/>
    <property type="match status" value="2"/>
</dbReference>
<evidence type="ECO:0000259" key="8">
    <source>
        <dbReference type="PROSITE" id="PS50157"/>
    </source>
</evidence>
<dbReference type="Gene3D" id="3.30.160.60">
    <property type="entry name" value="Classic Zinc Finger"/>
    <property type="match status" value="2"/>
</dbReference>
<dbReference type="AlphaFoldDB" id="D5GM78"/>
<dbReference type="InParanoid" id="D5GM78"/>
<dbReference type="InterPro" id="IPR013087">
    <property type="entry name" value="Znf_C2H2_type"/>
</dbReference>
<dbReference type="EMBL" id="FN430352">
    <property type="protein sequence ID" value="CAZ85621.1"/>
    <property type="molecule type" value="Genomic_DNA"/>
</dbReference>
<evidence type="ECO:0000256" key="1">
    <source>
        <dbReference type="ARBA" id="ARBA00022723"/>
    </source>
</evidence>
<dbReference type="GeneID" id="9187405"/>
<evidence type="ECO:0000313" key="10">
    <source>
        <dbReference type="Proteomes" id="UP000006911"/>
    </source>
</evidence>
<sequence length="465" mass="50121">MPMARNPDRMDLDVVGDDGQETAWWEHLTKDGVRMREFVEKLNPACLPIDAGKACPEVDNTLEKVYYGLHPSLPPGISIPSFATARAQTISTIIGILRQSHPNTSVSKGDMGAFSISSFLNESYPKSAPFSVEALHSRAGDGVGDGNSVASSHGSSGGPRSSGSLSIRERPSTSDRFHPRDSQPHRHPHHGKPSTHTLSDATGYSQGRSNSDSPGASGSALSDGCPSADESTISSFSSTINTPSRSRTPSHSRSVLNRGPPYVRTGNHFDVPRSRALNGTGPGGQHKCDECEKAFPYPSKLKDHMHIHQQDKPLPCDHLGCLKKFKRARELQAHKKTHDRRATLISRPSQVQFPARSPGQSPVPLPPPQHPFSPLGRGECSTKSKPPDSDRTSSTSPGDEYTFSGSPSPASSHIGGRVATPERPVIDIQGREVIDLKEPDQPTLPASVRKKLDIQLFPNLPGIQS</sequence>
<dbReference type="RefSeq" id="XP_002841430.1">
    <property type="nucleotide sequence ID" value="XM_002841384.1"/>
</dbReference>
<dbReference type="FunFam" id="3.30.160.60:FF:000100">
    <property type="entry name" value="Zinc finger 45-like"/>
    <property type="match status" value="1"/>
</dbReference>
<dbReference type="InterPro" id="IPR036236">
    <property type="entry name" value="Znf_C2H2_sf"/>
</dbReference>
<evidence type="ECO:0000256" key="5">
    <source>
        <dbReference type="ARBA" id="ARBA00044085"/>
    </source>
</evidence>
<dbReference type="GO" id="GO:0008270">
    <property type="term" value="F:zinc ion binding"/>
    <property type="evidence" value="ECO:0007669"/>
    <property type="project" value="UniProtKB-KW"/>
</dbReference>
<feature type="compositionally biased region" description="Basic and acidic residues" evidence="7">
    <location>
        <begin position="380"/>
        <end position="391"/>
    </location>
</feature>
<keyword evidence="2" id="KW-0677">Repeat</keyword>
<dbReference type="SUPFAM" id="SSF57667">
    <property type="entry name" value="beta-beta-alpha zinc fingers"/>
    <property type="match status" value="1"/>
</dbReference>
<dbReference type="PANTHER" id="PTHR14003">
    <property type="entry name" value="TRANSCRIPTIONAL REPRESSOR PROTEIN YY"/>
    <property type="match status" value="1"/>
</dbReference>
<dbReference type="GO" id="GO:0005667">
    <property type="term" value="C:transcription regulator complex"/>
    <property type="evidence" value="ECO:0007669"/>
    <property type="project" value="TreeGrafter"/>
</dbReference>
<feature type="compositionally biased region" description="Low complexity" evidence="7">
    <location>
        <begin position="151"/>
        <end position="166"/>
    </location>
</feature>
<feature type="compositionally biased region" description="Basic and acidic residues" evidence="7">
    <location>
        <begin position="167"/>
        <end position="184"/>
    </location>
</feature>
<feature type="region of interest" description="Disordered" evidence="7">
    <location>
        <begin position="139"/>
        <end position="286"/>
    </location>
</feature>
<dbReference type="GO" id="GO:0000981">
    <property type="term" value="F:DNA-binding transcription factor activity, RNA polymerase II-specific"/>
    <property type="evidence" value="ECO:0007669"/>
    <property type="project" value="TreeGrafter"/>
</dbReference>
<name>D5GM78_TUBMM</name>
<evidence type="ECO:0000256" key="6">
    <source>
        <dbReference type="PROSITE-ProRule" id="PRU00042"/>
    </source>
</evidence>
<organism evidence="9 10">
    <name type="scientific">Tuber melanosporum (strain Mel28)</name>
    <name type="common">Perigord black truffle</name>
    <dbReference type="NCBI Taxonomy" id="656061"/>
    <lineage>
        <taxon>Eukaryota</taxon>
        <taxon>Fungi</taxon>
        <taxon>Dikarya</taxon>
        <taxon>Ascomycota</taxon>
        <taxon>Pezizomycotina</taxon>
        <taxon>Pezizomycetes</taxon>
        <taxon>Pezizales</taxon>
        <taxon>Tuberaceae</taxon>
        <taxon>Tuber</taxon>
    </lineage>
</organism>
<dbReference type="KEGG" id="tml:GSTUM_00010559001"/>
<keyword evidence="10" id="KW-1185">Reference proteome</keyword>
<dbReference type="HOGENOM" id="CLU_588194_0_0_1"/>
<accession>D5GM78</accession>
<dbReference type="GO" id="GO:0000785">
    <property type="term" value="C:chromatin"/>
    <property type="evidence" value="ECO:0007669"/>
    <property type="project" value="TreeGrafter"/>
</dbReference>
<dbReference type="GO" id="GO:0000978">
    <property type="term" value="F:RNA polymerase II cis-regulatory region sequence-specific DNA binding"/>
    <property type="evidence" value="ECO:0007669"/>
    <property type="project" value="TreeGrafter"/>
</dbReference>
<feature type="compositionally biased region" description="Pro residues" evidence="7">
    <location>
        <begin position="361"/>
        <end position="371"/>
    </location>
</feature>
<dbReference type="PROSITE" id="PS50157">
    <property type="entry name" value="ZINC_FINGER_C2H2_2"/>
    <property type="match status" value="2"/>
</dbReference>
<feature type="compositionally biased region" description="Polar residues" evidence="7">
    <location>
        <begin position="194"/>
        <end position="220"/>
    </location>
</feature>
<evidence type="ECO:0000256" key="4">
    <source>
        <dbReference type="ARBA" id="ARBA00022833"/>
    </source>
</evidence>
<keyword evidence="1" id="KW-0479">Metal-binding</keyword>